<feature type="transmembrane region" description="Helical" evidence="1">
    <location>
        <begin position="213"/>
        <end position="230"/>
    </location>
</feature>
<accession>A0ABU1UCX7</accession>
<feature type="transmembrane region" description="Helical" evidence="1">
    <location>
        <begin position="362"/>
        <end position="380"/>
    </location>
</feature>
<dbReference type="RefSeq" id="WP_310057122.1">
    <property type="nucleotide sequence ID" value="NZ_JAVDVQ010000008.1"/>
</dbReference>
<dbReference type="Proteomes" id="UP001252243">
    <property type="component" value="Unassembled WGS sequence"/>
</dbReference>
<keyword evidence="1" id="KW-0812">Transmembrane</keyword>
<keyword evidence="1" id="KW-1133">Transmembrane helix</keyword>
<evidence type="ECO:0000313" key="4">
    <source>
        <dbReference type="EMBL" id="MDR7083052.1"/>
    </source>
</evidence>
<dbReference type="Pfam" id="PF24672">
    <property type="entry name" value="DUF7654"/>
    <property type="match status" value="1"/>
</dbReference>
<reference evidence="4 5" key="1">
    <citation type="submission" date="2023-07" db="EMBL/GenBank/DDBJ databases">
        <title>Sorghum-associated microbial communities from plants grown in Nebraska, USA.</title>
        <authorList>
            <person name="Schachtman D."/>
        </authorList>
    </citation>
    <scope>NUCLEOTIDE SEQUENCE [LARGE SCALE GENOMIC DNA]</scope>
    <source>
        <strain evidence="4 5">BE167</strain>
    </source>
</reference>
<dbReference type="InterPro" id="IPR056074">
    <property type="entry name" value="DUF7657"/>
</dbReference>
<dbReference type="EMBL" id="JAVDVQ010000008">
    <property type="protein sequence ID" value="MDR7083052.1"/>
    <property type="molecule type" value="Genomic_DNA"/>
</dbReference>
<feature type="transmembrane region" description="Helical" evidence="1">
    <location>
        <begin position="429"/>
        <end position="448"/>
    </location>
</feature>
<protein>
    <recommendedName>
        <fullName evidence="6">Glycosyltransferase RgtA/B/C/D-like domain-containing protein</fullName>
    </recommendedName>
</protein>
<feature type="transmembrane region" description="Helical" evidence="1">
    <location>
        <begin position="480"/>
        <end position="497"/>
    </location>
</feature>
<proteinExistence type="predicted"/>
<name>A0ABU1UCX7_9MICC</name>
<evidence type="ECO:0000259" key="2">
    <source>
        <dbReference type="Pfam" id="PF24672"/>
    </source>
</evidence>
<comment type="caution">
    <text evidence="4">The sequence shown here is derived from an EMBL/GenBank/DDBJ whole genome shotgun (WGS) entry which is preliminary data.</text>
</comment>
<evidence type="ECO:0000313" key="5">
    <source>
        <dbReference type="Proteomes" id="UP001252243"/>
    </source>
</evidence>
<keyword evidence="1" id="KW-0472">Membrane</keyword>
<evidence type="ECO:0000259" key="3">
    <source>
        <dbReference type="Pfam" id="PF24677"/>
    </source>
</evidence>
<feature type="transmembrane region" description="Helical" evidence="1">
    <location>
        <begin position="26"/>
        <end position="50"/>
    </location>
</feature>
<keyword evidence="5" id="KW-1185">Reference proteome</keyword>
<feature type="transmembrane region" description="Helical" evidence="1">
    <location>
        <begin position="134"/>
        <end position="153"/>
    </location>
</feature>
<feature type="transmembrane region" description="Helical" evidence="1">
    <location>
        <begin position="400"/>
        <end position="417"/>
    </location>
</feature>
<evidence type="ECO:0008006" key="6">
    <source>
        <dbReference type="Google" id="ProtNLM"/>
    </source>
</evidence>
<feature type="transmembrane region" description="Helical" evidence="1">
    <location>
        <begin position="188"/>
        <end position="204"/>
    </location>
</feature>
<evidence type="ECO:0000256" key="1">
    <source>
        <dbReference type="SAM" id="Phobius"/>
    </source>
</evidence>
<feature type="domain" description="DUF7654" evidence="2">
    <location>
        <begin position="515"/>
        <end position="650"/>
    </location>
</feature>
<organism evidence="4 5">
    <name type="scientific">Arthrobacter ginsengisoli</name>
    <dbReference type="NCBI Taxonomy" id="1356565"/>
    <lineage>
        <taxon>Bacteria</taxon>
        <taxon>Bacillati</taxon>
        <taxon>Actinomycetota</taxon>
        <taxon>Actinomycetes</taxon>
        <taxon>Micrococcales</taxon>
        <taxon>Micrococcaceae</taxon>
        <taxon>Arthrobacter</taxon>
    </lineage>
</organism>
<feature type="transmembrane region" description="Helical" evidence="1">
    <location>
        <begin position="266"/>
        <end position="282"/>
    </location>
</feature>
<dbReference type="InterPro" id="IPR056071">
    <property type="entry name" value="DUF7654"/>
</dbReference>
<dbReference type="Pfam" id="PF24677">
    <property type="entry name" value="DUF7657"/>
    <property type="match status" value="1"/>
</dbReference>
<feature type="transmembrane region" description="Helical" evidence="1">
    <location>
        <begin position="334"/>
        <end position="350"/>
    </location>
</feature>
<gene>
    <name evidence="4" type="ORF">J2X01_002342</name>
</gene>
<feature type="transmembrane region" description="Helical" evidence="1">
    <location>
        <begin position="236"/>
        <end position="254"/>
    </location>
</feature>
<feature type="domain" description="DUF7657" evidence="3">
    <location>
        <begin position="29"/>
        <end position="417"/>
    </location>
</feature>
<feature type="transmembrane region" description="Helical" evidence="1">
    <location>
        <begin position="454"/>
        <end position="473"/>
    </location>
</feature>
<sequence>MKMRFPAPVAEAGRRFHRWVCVNDRAARLITVVVFVVLVLFGITTSSVGISELRQDPANPLGWQFGKSRPIRSDEIHAFSAIVISILATHGAPSLSPLAARADLVHRFPTDGFFEQFVFFDSTMLRAAAVIPDHMLFAAHWWLPSLILLLAMPTWFHQLGRSRRYGWFAAILIVLSPSSAWWSLMPVALIAYTLGGCVLMIAAFQRFHKGQRFAPAAMAVGGGILIAGLPSFYAPWSLLLGLPVLIGSTLWILLRGGGWAPRLKSVLITGGTAIVFGAGTLFENREGLQALFSTVYPGSRRVEADPQALGRLLGAPALGPLQYSEPVGINASELSSSFTVFFVWILVILLAAQWRPTFRDNVVEWTFGTWSALWIVWITLDLGPLSQKFPLLNLVTPPRAAQVVGVLAVILLGLLLSRWSAPSSWRVPLLAGAACGLATGYAASLLKASDLPSLSTTLILLVSAAVAVAVAAVTRYPQRLWPLALCVVLAALPVARANPVLAGLGDLRASDTARAVAAQAPAARAEGKLWAADTPSLNTLLLTNGMPSLSGLQRSGPDVAAWQKLDPTSEFSNKWNRGGGYIFFAWAPGQPTSYETNDFDAVGVSIDPCTLKGAWQNLDRIVSSRPLEAPCLTLDSELQWQGKPAYVYAVR</sequence>